<dbReference type="Gene3D" id="1.10.10.10">
    <property type="entry name" value="Winged helix-like DNA-binding domain superfamily/Winged helix DNA-binding domain"/>
    <property type="match status" value="1"/>
</dbReference>
<dbReference type="Proteomes" id="UP000199199">
    <property type="component" value="Unassembled WGS sequence"/>
</dbReference>
<dbReference type="Pfam" id="PF24042">
    <property type="entry name" value="DUF7351"/>
    <property type="match status" value="1"/>
</dbReference>
<sequence length="320" mass="34918">MDPASSFPDDAFRVLSHDVRLIALVALEDAQTADSFAADPVSYSELADRVDDYHAEAFDRDAGNFDYHLRKLREAGFISRVDGGYRIRQAGVQVVRAIRAGDITDRGGFETVTIDEPCPYCGGTSAITLEDDWLFIHCLDCVGAFAQDESLPAGTLAGFEVSPTGIRNREPLEAFRTAFRMGMQVHRLFAAGICPECSGTTTTHTLETCPAHDPGGSGVCPECGRTTEEFFAISCDVCQRSLMSFPAIVVATDPHVIAVMYERGRDVTDQTWIALSKPPDWPCRSVETDPAVLEYTIPVPDGEAIRVRLDDSLTVTICNP</sequence>
<reference evidence="4" key="1">
    <citation type="submission" date="2016-10" db="EMBL/GenBank/DDBJ databases">
        <authorList>
            <person name="Varghese N."/>
            <person name="Submissions S."/>
        </authorList>
    </citation>
    <scope>NUCLEOTIDE SEQUENCE [LARGE SCALE GENOMIC DNA]</scope>
    <source>
        <strain evidence="4">DSM 22427</strain>
    </source>
</reference>
<feature type="domain" description="DUF7347" evidence="1">
    <location>
        <begin position="8"/>
        <end position="98"/>
    </location>
</feature>
<dbReference type="SUPFAM" id="SSF46785">
    <property type="entry name" value="Winged helix' DNA-binding domain"/>
    <property type="match status" value="1"/>
</dbReference>
<dbReference type="Pfam" id="PF24038">
    <property type="entry name" value="DUF7347"/>
    <property type="match status" value="1"/>
</dbReference>
<proteinExistence type="predicted"/>
<dbReference type="OrthoDB" id="8482at2157"/>
<dbReference type="EMBL" id="FOZS01000001">
    <property type="protein sequence ID" value="SFS47983.1"/>
    <property type="molecule type" value="Genomic_DNA"/>
</dbReference>
<accession>A0A1I6Q683</accession>
<dbReference type="RefSeq" id="WP_092902303.1">
    <property type="nucleotide sequence ID" value="NZ_FOZS01000001.1"/>
</dbReference>
<evidence type="ECO:0000259" key="1">
    <source>
        <dbReference type="Pfam" id="PF24038"/>
    </source>
</evidence>
<dbReference type="InterPro" id="IPR036388">
    <property type="entry name" value="WH-like_DNA-bd_sf"/>
</dbReference>
<dbReference type="InterPro" id="IPR011991">
    <property type="entry name" value="ArsR-like_HTH"/>
</dbReference>
<dbReference type="InterPro" id="IPR055771">
    <property type="entry name" value="DUF7347"/>
</dbReference>
<dbReference type="InterPro" id="IPR055775">
    <property type="entry name" value="DUF7351"/>
</dbReference>
<protein>
    <submittedName>
        <fullName evidence="3">Helix-turn-helix domain-containing protein</fullName>
    </submittedName>
</protein>
<evidence type="ECO:0000313" key="4">
    <source>
        <dbReference type="Proteomes" id="UP000199199"/>
    </source>
</evidence>
<evidence type="ECO:0000259" key="2">
    <source>
        <dbReference type="Pfam" id="PF24042"/>
    </source>
</evidence>
<dbReference type="CDD" id="cd00090">
    <property type="entry name" value="HTH_ARSR"/>
    <property type="match status" value="1"/>
</dbReference>
<name>A0A1I6Q683_9EURY</name>
<organism evidence="3 4">
    <name type="scientific">Halostagnicola kamekurae</name>
    <dbReference type="NCBI Taxonomy" id="619731"/>
    <lineage>
        <taxon>Archaea</taxon>
        <taxon>Methanobacteriati</taxon>
        <taxon>Methanobacteriota</taxon>
        <taxon>Stenosarchaea group</taxon>
        <taxon>Halobacteria</taxon>
        <taxon>Halobacteriales</taxon>
        <taxon>Natrialbaceae</taxon>
        <taxon>Halostagnicola</taxon>
    </lineage>
</organism>
<keyword evidence="4" id="KW-1185">Reference proteome</keyword>
<feature type="domain" description="DUF7351" evidence="2">
    <location>
        <begin position="115"/>
        <end position="315"/>
    </location>
</feature>
<gene>
    <name evidence="3" type="ORF">SAMN04488556_1013</name>
</gene>
<evidence type="ECO:0000313" key="3">
    <source>
        <dbReference type="EMBL" id="SFS47983.1"/>
    </source>
</evidence>
<dbReference type="InterPro" id="IPR036390">
    <property type="entry name" value="WH_DNA-bd_sf"/>
</dbReference>
<dbReference type="AlphaFoldDB" id="A0A1I6Q683"/>